<protein>
    <submittedName>
        <fullName evidence="2">Uncharacterized protein</fullName>
    </submittedName>
</protein>
<sequence>MSCFNTSYAKQYSLERYLRYGMITFGHTTQMNKLLVAIVYIEYLIDFVIIIVGQDSGAIPKSVVIFRQNRLKNEWWFLQTFPRRYVIIIPY</sequence>
<accession>A0A1B0GBI7</accession>
<keyword evidence="1" id="KW-0812">Transmembrane</keyword>
<reference evidence="2" key="1">
    <citation type="submission" date="2020-05" db="UniProtKB">
        <authorList>
            <consortium name="EnsemblMetazoa"/>
        </authorList>
    </citation>
    <scope>IDENTIFICATION</scope>
    <source>
        <strain evidence="2">Yale</strain>
    </source>
</reference>
<evidence type="ECO:0000313" key="2">
    <source>
        <dbReference type="EnsemblMetazoa" id="GMOY010669-PA"/>
    </source>
</evidence>
<feature type="transmembrane region" description="Helical" evidence="1">
    <location>
        <begin position="34"/>
        <end position="52"/>
    </location>
</feature>
<organism evidence="2 3">
    <name type="scientific">Glossina morsitans morsitans</name>
    <name type="common">Savannah tsetse fly</name>
    <dbReference type="NCBI Taxonomy" id="37546"/>
    <lineage>
        <taxon>Eukaryota</taxon>
        <taxon>Metazoa</taxon>
        <taxon>Ecdysozoa</taxon>
        <taxon>Arthropoda</taxon>
        <taxon>Hexapoda</taxon>
        <taxon>Insecta</taxon>
        <taxon>Pterygota</taxon>
        <taxon>Neoptera</taxon>
        <taxon>Endopterygota</taxon>
        <taxon>Diptera</taxon>
        <taxon>Brachycera</taxon>
        <taxon>Muscomorpha</taxon>
        <taxon>Hippoboscoidea</taxon>
        <taxon>Glossinidae</taxon>
        <taxon>Glossina</taxon>
    </lineage>
</organism>
<dbReference type="EnsemblMetazoa" id="GMOY010669-RA">
    <property type="protein sequence ID" value="GMOY010669-PA"/>
    <property type="gene ID" value="GMOY010669"/>
</dbReference>
<dbReference type="AlphaFoldDB" id="A0A1B0GBI7"/>
<evidence type="ECO:0000256" key="1">
    <source>
        <dbReference type="SAM" id="Phobius"/>
    </source>
</evidence>
<keyword evidence="1" id="KW-0472">Membrane</keyword>
<evidence type="ECO:0000313" key="3">
    <source>
        <dbReference type="Proteomes" id="UP000092444"/>
    </source>
</evidence>
<proteinExistence type="predicted"/>
<dbReference type="Proteomes" id="UP000092444">
    <property type="component" value="Unassembled WGS sequence"/>
</dbReference>
<dbReference type="VEuPathDB" id="VectorBase:GMOY010669"/>
<keyword evidence="1" id="KW-1133">Transmembrane helix</keyword>
<name>A0A1B0GBI7_GLOMM</name>
<keyword evidence="3" id="KW-1185">Reference proteome</keyword>
<dbReference type="EMBL" id="CCAG010014016">
    <property type="status" value="NOT_ANNOTATED_CDS"/>
    <property type="molecule type" value="Genomic_DNA"/>
</dbReference>